<feature type="domain" description="ZipA C-terminal FtsZ-binding" evidence="4">
    <location>
        <begin position="199"/>
        <end position="315"/>
    </location>
</feature>
<dbReference type="Pfam" id="PF04354">
    <property type="entry name" value="ZipA_C"/>
    <property type="match status" value="1"/>
</dbReference>
<name>A0AAU8A498_9BURK</name>
<dbReference type="AlphaFoldDB" id="A0AAU8A498"/>
<dbReference type="InterPro" id="IPR007449">
    <property type="entry name" value="ZipA_FtsZ-bd_C"/>
</dbReference>
<dbReference type="Gene3D" id="3.30.1400.10">
    <property type="entry name" value="ZipA, C-terminal FtsZ-binding domain"/>
    <property type="match status" value="1"/>
</dbReference>
<accession>A0AAU8A498</accession>
<comment type="function">
    <text evidence="1">Essential cell division protein that stabilizes the FtsZ protofilaments by cross-linking them and that serves as a cytoplasmic membrane anchor for the Z ring. Also required for the recruitment to the septal ring of downstream cell division proteins.</text>
</comment>
<keyword evidence="1 5" id="KW-0132">Cell division</keyword>
<keyword evidence="2" id="KW-0997">Cell inner membrane</keyword>
<protein>
    <recommendedName>
        <fullName evidence="1">Cell division protein ZipA</fullName>
    </recommendedName>
</protein>
<proteinExistence type="inferred from homology"/>
<evidence type="ECO:0000256" key="2">
    <source>
        <dbReference type="RuleBase" id="RU003613"/>
    </source>
</evidence>
<dbReference type="SUPFAM" id="SSF64383">
    <property type="entry name" value="Cell-division protein ZipA, C-terminal domain"/>
    <property type="match status" value="1"/>
</dbReference>
<dbReference type="GO" id="GO:0005886">
    <property type="term" value="C:plasma membrane"/>
    <property type="evidence" value="ECO:0007669"/>
    <property type="project" value="UniProtKB-SubCell"/>
</dbReference>
<evidence type="ECO:0000256" key="1">
    <source>
        <dbReference type="RuleBase" id="RU003612"/>
    </source>
</evidence>
<organism evidence="5">
    <name type="scientific">Polynucleobacter sp. UK-FUSCHL-C3</name>
    <dbReference type="NCBI Taxonomy" id="2955208"/>
    <lineage>
        <taxon>Bacteria</taxon>
        <taxon>Pseudomonadati</taxon>
        <taxon>Pseudomonadota</taxon>
        <taxon>Betaproteobacteria</taxon>
        <taxon>Burkholderiales</taxon>
        <taxon>Burkholderiaceae</taxon>
        <taxon>Polynucleobacter</taxon>
    </lineage>
</organism>
<dbReference type="SMART" id="SM00771">
    <property type="entry name" value="ZipA_C"/>
    <property type="match status" value="1"/>
</dbReference>
<evidence type="ECO:0000313" key="5">
    <source>
        <dbReference type="EMBL" id="XCC58242.1"/>
    </source>
</evidence>
<dbReference type="EMBL" id="CP099959">
    <property type="protein sequence ID" value="XCC58242.1"/>
    <property type="molecule type" value="Genomic_DNA"/>
</dbReference>
<dbReference type="RefSeq" id="WP_353439428.1">
    <property type="nucleotide sequence ID" value="NZ_CP099959.1"/>
</dbReference>
<dbReference type="GO" id="GO:0090529">
    <property type="term" value="P:cell septum assembly"/>
    <property type="evidence" value="ECO:0007669"/>
    <property type="project" value="InterPro"/>
</dbReference>
<comment type="similarity">
    <text evidence="1">Belongs to the ZipA family.</text>
</comment>
<gene>
    <name evidence="5" type="ORF">NKE59_02840</name>
</gene>
<keyword evidence="1" id="KW-0131">Cell cycle</keyword>
<evidence type="ECO:0000256" key="3">
    <source>
        <dbReference type="SAM" id="Phobius"/>
    </source>
</evidence>
<keyword evidence="3" id="KW-1133">Transmembrane helix</keyword>
<keyword evidence="2" id="KW-1003">Cell membrane</keyword>
<reference evidence="5" key="1">
    <citation type="submission" date="2022-06" db="EMBL/GenBank/DDBJ databases">
        <title>New Polynucleobacter species.</title>
        <authorList>
            <person name="Hahn M.W."/>
        </authorList>
    </citation>
    <scope>NUCLEOTIDE SEQUENCE</scope>
    <source>
        <strain evidence="5">UK-FUSCHL-C3</strain>
    </source>
</reference>
<keyword evidence="2 3" id="KW-0812">Transmembrane</keyword>
<evidence type="ECO:0000259" key="4">
    <source>
        <dbReference type="SMART" id="SM00771"/>
    </source>
</evidence>
<comment type="subcellular location">
    <subcellularLocation>
        <location evidence="2">Cell inner membrane</location>
        <topology evidence="2">Single-pass type I membrane protein</topology>
    </subcellularLocation>
</comment>
<dbReference type="InterPro" id="IPR036765">
    <property type="entry name" value="ZipA_FtsZ-bd_C_sf"/>
</dbReference>
<sequence>MPLEKFASQWGLSELQLALGFIGLLFLVWVIVYNIRNAKSRKGDEDLRIEPSSEPAEPIVEEPIVVSPNLYQTPLVQAIDPRIDCVIALRFPEPISGIEILEALREWSDLQIPWMADGLVPTNSGEGVWGVLDANRLYAEIQLAVQLASRRGPIGVLELSDFCSRVQALAETLDAQIDMPAVGTMLDSSKELDALAAQSDVLLGINIVFDQQAWSWPHLDSVLTQRGFKRSNDGTSLEYPIQGKTVFRTAQLDHHSPISQITLLLEVPVVSAVLQPFDRMLNEAADIAEALQGRLVDDNGVNLTEGSVNVIRKQLDVLYAQLEKSGIAAGSATAIRLFS</sequence>
<keyword evidence="2 3" id="KW-0472">Membrane</keyword>
<feature type="transmembrane region" description="Helical" evidence="3">
    <location>
        <begin position="15"/>
        <end position="35"/>
    </location>
</feature>